<dbReference type="PROSITE" id="PS01040">
    <property type="entry name" value="SBP_BACTERIAL_5"/>
    <property type="match status" value="1"/>
</dbReference>
<evidence type="ECO:0000256" key="5">
    <source>
        <dbReference type="SAM" id="SignalP"/>
    </source>
</evidence>
<dbReference type="RefSeq" id="WP_390469398.1">
    <property type="nucleotide sequence ID" value="NZ_BAABXL010000001.1"/>
</dbReference>
<gene>
    <name evidence="7" type="ORF">F130042H8_09790</name>
</gene>
<reference evidence="7 8" key="1">
    <citation type="submission" date="2024-04" db="EMBL/GenBank/DDBJ databases">
        <title>Defined microbial consortia suppress multidrug-resistant proinflammatory Enterobacteriaceae via ecological control.</title>
        <authorList>
            <person name="Furuichi M."/>
            <person name="Kawaguchi T."/>
            <person name="Pust M."/>
            <person name="Yasuma K."/>
            <person name="Plichta D."/>
            <person name="Hasegawa N."/>
            <person name="Ohya T."/>
            <person name="Bhattarai S."/>
            <person name="Sasajima S."/>
            <person name="Aoto Y."/>
            <person name="Tuganbaev T."/>
            <person name="Yaginuma M."/>
            <person name="Ueda M."/>
            <person name="Okahashi N."/>
            <person name="Amafuji K."/>
            <person name="Kiridooshi Y."/>
            <person name="Sugita K."/>
            <person name="Strazar M."/>
            <person name="Skelly A."/>
            <person name="Suda W."/>
            <person name="Hattori M."/>
            <person name="Nakamoto N."/>
            <person name="Caballero S."/>
            <person name="Norman J."/>
            <person name="Olle B."/>
            <person name="Tanoue T."/>
            <person name="Arita M."/>
            <person name="Bucci V."/>
            <person name="Atarashi K."/>
            <person name="Xavier R."/>
            <person name="Honda K."/>
        </authorList>
    </citation>
    <scope>NUCLEOTIDE SEQUENCE [LARGE SCALE GENOMIC DNA]</scope>
    <source>
        <strain evidence="8">f13</strain>
    </source>
</reference>
<evidence type="ECO:0000259" key="6">
    <source>
        <dbReference type="Pfam" id="PF00496"/>
    </source>
</evidence>
<dbReference type="Proteomes" id="UP001600894">
    <property type="component" value="Unassembled WGS sequence"/>
</dbReference>
<dbReference type="InterPro" id="IPR030678">
    <property type="entry name" value="Peptide/Ni-bd"/>
</dbReference>
<dbReference type="InterPro" id="IPR023765">
    <property type="entry name" value="SBP_5_CS"/>
</dbReference>
<dbReference type="PIRSF" id="PIRSF002741">
    <property type="entry name" value="MppA"/>
    <property type="match status" value="1"/>
</dbReference>
<keyword evidence="4 5" id="KW-0732">Signal</keyword>
<dbReference type="EMBL" id="BAABXL010000001">
    <property type="protein sequence ID" value="GAA6267919.1"/>
    <property type="molecule type" value="Genomic_DNA"/>
</dbReference>
<feature type="domain" description="Solute-binding protein family 5" evidence="6">
    <location>
        <begin position="93"/>
        <end position="528"/>
    </location>
</feature>
<proteinExistence type="inferred from homology"/>
<dbReference type="Gene3D" id="3.10.105.10">
    <property type="entry name" value="Dipeptide-binding Protein, Domain 3"/>
    <property type="match status" value="2"/>
</dbReference>
<dbReference type="Gene3D" id="3.90.76.10">
    <property type="entry name" value="Dipeptide-binding Protein, Domain 1"/>
    <property type="match status" value="1"/>
</dbReference>
<dbReference type="Pfam" id="PF00496">
    <property type="entry name" value="SBP_bac_5"/>
    <property type="match status" value="1"/>
</dbReference>
<evidence type="ECO:0000313" key="7">
    <source>
        <dbReference type="EMBL" id="GAA6267919.1"/>
    </source>
</evidence>
<keyword evidence="3" id="KW-0813">Transport</keyword>
<dbReference type="InterPro" id="IPR000914">
    <property type="entry name" value="SBP_5_dom"/>
</dbReference>
<feature type="signal peptide" evidence="5">
    <location>
        <begin position="1"/>
        <end position="21"/>
    </location>
</feature>
<dbReference type="Gene3D" id="3.40.190.10">
    <property type="entry name" value="Periplasmic binding protein-like II"/>
    <property type="match status" value="1"/>
</dbReference>
<sequence>MKKTVAQITALTMAAAMALTACGTGGKGTENGGAADSSQTADSDKNAIKDLVTYEAPNREQEGFFILNTEKANDLNVLCNLYAPLLEVDENGKLRPAVAKEWGTEDGGLTWTFKLRDDVKWVDINGNVKADCTAQDWITAMEWVLNFHKNGSQNTSMPLALIKGAQDYYNYTKSLPEAEAKALDTSKMLEMVGIEAPDDYTLVYHCAVNAPYFDTVCTSACMYPVSQALIDELGVDNVNGMTNETMWYTGPYFETTFTMNNEKILTRNENYYDKDAKLFDTVTVRMVDGTQLYQLWQNGELDNIALAEADLRTIYNDDNNQWKPYLSETRPKKFSYQMHFNFDKRKEDGTPDENWNKAVANEAFRLSWYYGLNLTNYWSRTNFIEPLHCENVAYTMKGLLYFSDGTDYTERVEEKLGLPASDGTNPRRYDAAKSAEYKKQAMEELSAKGVTFPVQVDYYIIAGDQNALDKATVLKQTFAEGLGEDFVNLNIKTFVSSQSKEVVQPALGSFYINGWGADYGDPANFIDQERYGYDAAYYSNNYSRINNATDEDLIASYKEFSALAEAAGAIYDDTDKRYEAYADAEVYLLQHAFTIPMEYEVQWQLTKINDYSKMNAMYGAQNYTYKNWQTSVDAYTTEQYKEFQSAGKAK</sequence>
<evidence type="ECO:0000256" key="4">
    <source>
        <dbReference type="ARBA" id="ARBA00022729"/>
    </source>
</evidence>
<feature type="chain" id="PRO_5045990174" evidence="5">
    <location>
        <begin position="22"/>
        <end position="650"/>
    </location>
</feature>
<name>A0ABQ0AV63_9FIRM</name>
<evidence type="ECO:0000256" key="2">
    <source>
        <dbReference type="ARBA" id="ARBA00005695"/>
    </source>
</evidence>
<dbReference type="InterPro" id="IPR039424">
    <property type="entry name" value="SBP_5"/>
</dbReference>
<comment type="similarity">
    <text evidence="2">Belongs to the bacterial solute-binding protein 5 family.</text>
</comment>
<evidence type="ECO:0000313" key="8">
    <source>
        <dbReference type="Proteomes" id="UP001600894"/>
    </source>
</evidence>
<dbReference type="SUPFAM" id="SSF53850">
    <property type="entry name" value="Periplasmic binding protein-like II"/>
    <property type="match status" value="1"/>
</dbReference>
<keyword evidence="8" id="KW-1185">Reference proteome</keyword>
<comment type="subcellular location">
    <subcellularLocation>
        <location evidence="1">Cell membrane</location>
        <topology evidence="1">Lipid-anchor</topology>
    </subcellularLocation>
</comment>
<comment type="caution">
    <text evidence="7">The sequence shown here is derived from an EMBL/GenBank/DDBJ whole genome shotgun (WGS) entry which is preliminary data.</text>
</comment>
<organism evidence="7 8">
    <name type="scientific">Enterocloster alcoholdehydrogenati</name>
    <dbReference type="NCBI Taxonomy" id="2547410"/>
    <lineage>
        <taxon>Bacteria</taxon>
        <taxon>Bacillati</taxon>
        <taxon>Bacillota</taxon>
        <taxon>Clostridia</taxon>
        <taxon>Lachnospirales</taxon>
        <taxon>Lachnospiraceae</taxon>
        <taxon>Enterocloster</taxon>
    </lineage>
</organism>
<dbReference type="PANTHER" id="PTHR30290">
    <property type="entry name" value="PERIPLASMIC BINDING COMPONENT OF ABC TRANSPORTER"/>
    <property type="match status" value="1"/>
</dbReference>
<protein>
    <submittedName>
        <fullName evidence="7">Peptide ABC transporter substrate-binding protein</fullName>
    </submittedName>
</protein>
<dbReference type="PROSITE" id="PS51257">
    <property type="entry name" value="PROKAR_LIPOPROTEIN"/>
    <property type="match status" value="1"/>
</dbReference>
<accession>A0ABQ0AV63</accession>
<evidence type="ECO:0000256" key="3">
    <source>
        <dbReference type="ARBA" id="ARBA00022448"/>
    </source>
</evidence>
<evidence type="ECO:0000256" key="1">
    <source>
        <dbReference type="ARBA" id="ARBA00004193"/>
    </source>
</evidence>
<dbReference type="PANTHER" id="PTHR30290:SF10">
    <property type="entry name" value="PERIPLASMIC OLIGOPEPTIDE-BINDING PROTEIN-RELATED"/>
    <property type="match status" value="1"/>
</dbReference>